<dbReference type="InterPro" id="IPR000182">
    <property type="entry name" value="GNAT_dom"/>
</dbReference>
<dbReference type="EC" id="2.3.1.-" evidence="2"/>
<dbReference type="SUPFAM" id="SSF55729">
    <property type="entry name" value="Acyl-CoA N-acyltransferases (Nat)"/>
    <property type="match status" value="1"/>
</dbReference>
<dbReference type="PANTHER" id="PTHR39173">
    <property type="entry name" value="ACETYLTRANSFERASE"/>
    <property type="match status" value="1"/>
</dbReference>
<feature type="domain" description="N-acetyltransferase" evidence="1">
    <location>
        <begin position="10"/>
        <end position="89"/>
    </location>
</feature>
<dbReference type="PANTHER" id="PTHR39173:SF1">
    <property type="entry name" value="ACETYLTRANSFERASE"/>
    <property type="match status" value="1"/>
</dbReference>
<dbReference type="InterPro" id="IPR016181">
    <property type="entry name" value="Acyl_CoA_acyltransferase"/>
</dbReference>
<keyword evidence="2" id="KW-0808">Transferase</keyword>
<gene>
    <name evidence="2" type="ORF">OKA04_14945</name>
</gene>
<sequence>MSGQSPYHHFRIFAGARDVGHINLRIGDSRHVRRVVGHVGYWIRRRARGNGYALSACHALAPFARAILPKVILTCDPDNTASRRTLERLVPDDQVSEIRIPPKDPHYSRGVRKKLRFIWMP</sequence>
<evidence type="ECO:0000259" key="1">
    <source>
        <dbReference type="Pfam" id="PF13302"/>
    </source>
</evidence>
<dbReference type="EMBL" id="JAPDDS010000008">
    <property type="protein sequence ID" value="MCW1886033.1"/>
    <property type="molecule type" value="Genomic_DNA"/>
</dbReference>
<dbReference type="Gene3D" id="3.40.630.30">
    <property type="match status" value="1"/>
</dbReference>
<evidence type="ECO:0000313" key="2">
    <source>
        <dbReference type="EMBL" id="MCW1886033.1"/>
    </source>
</evidence>
<organism evidence="2 3">
    <name type="scientific">Luteolibacter flavescens</name>
    <dbReference type="NCBI Taxonomy" id="1859460"/>
    <lineage>
        <taxon>Bacteria</taxon>
        <taxon>Pseudomonadati</taxon>
        <taxon>Verrucomicrobiota</taxon>
        <taxon>Verrucomicrobiia</taxon>
        <taxon>Verrucomicrobiales</taxon>
        <taxon>Verrucomicrobiaceae</taxon>
        <taxon>Luteolibacter</taxon>
    </lineage>
</organism>
<dbReference type="GO" id="GO:0016746">
    <property type="term" value="F:acyltransferase activity"/>
    <property type="evidence" value="ECO:0007669"/>
    <property type="project" value="UniProtKB-KW"/>
</dbReference>
<accession>A0ABT3FR27</accession>
<keyword evidence="3" id="KW-1185">Reference proteome</keyword>
<comment type="caution">
    <text evidence="2">The sequence shown here is derived from an EMBL/GenBank/DDBJ whole genome shotgun (WGS) entry which is preliminary data.</text>
</comment>
<name>A0ABT3FR27_9BACT</name>
<proteinExistence type="predicted"/>
<dbReference type="Pfam" id="PF13302">
    <property type="entry name" value="Acetyltransf_3"/>
    <property type="match status" value="1"/>
</dbReference>
<protein>
    <submittedName>
        <fullName evidence="2">GNAT family N-acetyltransferase</fullName>
        <ecNumber evidence="2">2.3.1.-</ecNumber>
    </submittedName>
</protein>
<reference evidence="2 3" key="1">
    <citation type="submission" date="2022-10" db="EMBL/GenBank/DDBJ databases">
        <title>Luteolibacter flavescens strain MCCC 1K03193, whole genome shotgun sequencing project.</title>
        <authorList>
            <person name="Zhao G."/>
            <person name="Shen L."/>
        </authorList>
    </citation>
    <scope>NUCLEOTIDE SEQUENCE [LARGE SCALE GENOMIC DNA]</scope>
    <source>
        <strain evidence="2 3">MCCC 1K03193</strain>
    </source>
</reference>
<keyword evidence="2" id="KW-0012">Acyltransferase</keyword>
<evidence type="ECO:0000313" key="3">
    <source>
        <dbReference type="Proteomes" id="UP001207930"/>
    </source>
</evidence>
<dbReference type="Proteomes" id="UP001207930">
    <property type="component" value="Unassembled WGS sequence"/>
</dbReference>